<evidence type="ECO:0000313" key="2">
    <source>
        <dbReference type="EMBL" id="MDQ0423633.1"/>
    </source>
</evidence>
<organism evidence="2 3">
    <name type="scientific">Cellulomonas iranensis</name>
    <dbReference type="NCBI Taxonomy" id="76862"/>
    <lineage>
        <taxon>Bacteria</taxon>
        <taxon>Bacillati</taxon>
        <taxon>Actinomycetota</taxon>
        <taxon>Actinomycetes</taxon>
        <taxon>Micrococcales</taxon>
        <taxon>Cellulomonadaceae</taxon>
        <taxon>Cellulomonas</taxon>
    </lineage>
</organism>
<keyword evidence="3" id="KW-1185">Reference proteome</keyword>
<comment type="caution">
    <text evidence="2">The sequence shown here is derived from an EMBL/GenBank/DDBJ whole genome shotgun (WGS) entry which is preliminary data.</text>
</comment>
<protein>
    <recommendedName>
        <fullName evidence="1">IrrE N-terminal-like domain-containing protein</fullName>
    </recommendedName>
</protein>
<gene>
    <name evidence="2" type="ORF">JO380_000014</name>
</gene>
<sequence>MVEHPWRRLRAMPHVRLVWRRLPGVLGLTDGRSVVVLHPDQSQAQRRCTLAHELAHIELGHVGGCTPAQEREVRALVARRLVPDDALLAAWRWTRHPRELADELGVDVATVLDRLAGLDEAGRARLRAVDDGVA</sequence>
<evidence type="ECO:0000259" key="1">
    <source>
        <dbReference type="Pfam" id="PF06114"/>
    </source>
</evidence>
<name>A0ABU0GE44_9CELL</name>
<dbReference type="InterPro" id="IPR010359">
    <property type="entry name" value="IrrE_HExxH"/>
</dbReference>
<dbReference type="RefSeq" id="WP_052748189.1">
    <property type="nucleotide sequence ID" value="NZ_CP084585.1"/>
</dbReference>
<proteinExistence type="predicted"/>
<feature type="domain" description="IrrE N-terminal-like" evidence="1">
    <location>
        <begin position="30"/>
        <end position="115"/>
    </location>
</feature>
<dbReference type="Pfam" id="PF06114">
    <property type="entry name" value="Peptidase_M78"/>
    <property type="match status" value="1"/>
</dbReference>
<dbReference type="Proteomes" id="UP001240250">
    <property type="component" value="Unassembled WGS sequence"/>
</dbReference>
<accession>A0ABU0GE44</accession>
<evidence type="ECO:0000313" key="3">
    <source>
        <dbReference type="Proteomes" id="UP001240250"/>
    </source>
</evidence>
<dbReference type="EMBL" id="JAUSVM010000001">
    <property type="protein sequence ID" value="MDQ0423633.1"/>
    <property type="molecule type" value="Genomic_DNA"/>
</dbReference>
<reference evidence="2 3" key="1">
    <citation type="submission" date="2023-07" db="EMBL/GenBank/DDBJ databases">
        <title>Sequencing the genomes of 1000 actinobacteria strains.</title>
        <authorList>
            <person name="Klenk H.-P."/>
        </authorList>
    </citation>
    <scope>NUCLEOTIDE SEQUENCE [LARGE SCALE GENOMIC DNA]</scope>
    <source>
        <strain evidence="2 3">DSM 14785</strain>
    </source>
</reference>